<protein>
    <submittedName>
        <fullName evidence="2">Uncharacterized protein</fullName>
    </submittedName>
</protein>
<dbReference type="Pfam" id="PF10167">
    <property type="entry name" value="BORCS8"/>
    <property type="match status" value="1"/>
</dbReference>
<sequence>MIPSPSYLLRSLLPASSWSLFQCPRAGLVKILIIGKMHEFSTVDGFVEISEGLAEIMKYVANEPSSGLFYIQHHAQNAVPNVIEAKRNIVEKSHETTLHAEDLEDSVTMVRSMKECGFSLADEMIRDIKKSLVTMTTKQPKRGLIRQSPSGSRIERTSLWGEGSEKRSNYLSSVFSSAKQKASSLRWPNLDTKESMDSKGEKPDMYSNLPLTVTSASTNSSLQGIEAYELPVSSQVEDECQHQQNEDSDVNSTKLLSISENYDDFKANKEAKLEEWLQGTGNLENNRGAGRKVMPNCFQLEIKSEVAPNNVLLVIETGNIMESQLHSKPRT</sequence>
<dbReference type="EMBL" id="SDMP01000019">
    <property type="protein sequence ID" value="RYQ92671.1"/>
    <property type="molecule type" value="Genomic_DNA"/>
</dbReference>
<dbReference type="PANTHER" id="PTHR21146">
    <property type="entry name" value="MEF2B PROTEIN"/>
    <property type="match status" value="1"/>
</dbReference>
<keyword evidence="3" id="KW-1185">Reference proteome</keyword>
<gene>
    <name evidence="2" type="ORF">Ahy_B09g098883</name>
</gene>
<feature type="region of interest" description="Disordered" evidence="1">
    <location>
        <begin position="139"/>
        <end position="160"/>
    </location>
</feature>
<comment type="caution">
    <text evidence="2">The sequence shown here is derived from an EMBL/GenBank/DDBJ whole genome shotgun (WGS) entry which is preliminary data.</text>
</comment>
<dbReference type="AlphaFoldDB" id="A0A444XSF7"/>
<dbReference type="InterPro" id="IPR019320">
    <property type="entry name" value="BORCS8"/>
</dbReference>
<evidence type="ECO:0000256" key="1">
    <source>
        <dbReference type="SAM" id="MobiDB-lite"/>
    </source>
</evidence>
<reference evidence="2 3" key="1">
    <citation type="submission" date="2019-01" db="EMBL/GenBank/DDBJ databases">
        <title>Sequencing of cultivated peanut Arachis hypogaea provides insights into genome evolution and oil improvement.</title>
        <authorList>
            <person name="Chen X."/>
        </authorList>
    </citation>
    <scope>NUCLEOTIDE SEQUENCE [LARGE SCALE GENOMIC DNA]</scope>
    <source>
        <strain evidence="3">cv. Fuhuasheng</strain>
        <tissue evidence="2">Leaves</tissue>
    </source>
</reference>
<accession>A0A444XSF7</accession>
<evidence type="ECO:0000313" key="3">
    <source>
        <dbReference type="Proteomes" id="UP000289738"/>
    </source>
</evidence>
<feature type="region of interest" description="Disordered" evidence="1">
    <location>
        <begin position="185"/>
        <end position="204"/>
    </location>
</feature>
<name>A0A444XSF7_ARAHY</name>
<proteinExistence type="predicted"/>
<dbReference type="Proteomes" id="UP000289738">
    <property type="component" value="Chromosome B09"/>
</dbReference>
<feature type="compositionally biased region" description="Basic and acidic residues" evidence="1">
    <location>
        <begin position="191"/>
        <end position="204"/>
    </location>
</feature>
<dbReference type="PANTHER" id="PTHR21146:SF2">
    <property type="entry name" value="MEF2BNB-LIKE PROTEIN"/>
    <property type="match status" value="1"/>
</dbReference>
<evidence type="ECO:0000313" key="2">
    <source>
        <dbReference type="EMBL" id="RYQ92671.1"/>
    </source>
</evidence>
<organism evidence="2 3">
    <name type="scientific">Arachis hypogaea</name>
    <name type="common">Peanut</name>
    <dbReference type="NCBI Taxonomy" id="3818"/>
    <lineage>
        <taxon>Eukaryota</taxon>
        <taxon>Viridiplantae</taxon>
        <taxon>Streptophyta</taxon>
        <taxon>Embryophyta</taxon>
        <taxon>Tracheophyta</taxon>
        <taxon>Spermatophyta</taxon>
        <taxon>Magnoliopsida</taxon>
        <taxon>eudicotyledons</taxon>
        <taxon>Gunneridae</taxon>
        <taxon>Pentapetalae</taxon>
        <taxon>rosids</taxon>
        <taxon>fabids</taxon>
        <taxon>Fabales</taxon>
        <taxon>Fabaceae</taxon>
        <taxon>Papilionoideae</taxon>
        <taxon>50 kb inversion clade</taxon>
        <taxon>dalbergioids sensu lato</taxon>
        <taxon>Dalbergieae</taxon>
        <taxon>Pterocarpus clade</taxon>
        <taxon>Arachis</taxon>
    </lineage>
</organism>